<accession>A0ABD3VSB9</accession>
<evidence type="ECO:0000256" key="5">
    <source>
        <dbReference type="ARBA" id="ARBA00023242"/>
    </source>
</evidence>
<sequence>MAEISFDTEFDSCSISSANSTSSSIIYSRSRTVLIDHFEIFRNEPEIIRFCFNKDGTEKSSQEFRVKDLDLNPYICGYLGREHTPKEKLGTARLKFLDGLQEKCHARPSILDHGRIISIQYSDRMSTDTFMATWRTKVVELFKDTEGVRSYKASFPEKQENIDIVKRKLNHHLKERNVVAYTLSDSEHVTEIGFAYESDPNDFIDKSDNEGKHDFVEKLADDINKQNIITKLETFRDEQMEVLKVRHKWWKSVLVDIQTNDNTVQLCGLEEDVHEVFFKISKALLPAARDIINLNDEEADLYQSNTVKKFVKKQIERLSGQQCLDWLVDENVIRIIGPNEGTVSRWVECLKECIKSRTFDNVPEKVLSLQAWTKLLEKLHNSFKKKLLIKCHESTIKVTSTSDIHETVVMMVKTYLKRYAPYSSTIQSSRHKLDFFVQYHQAAMENDLLDEFLKITRLSELDIQVYGTRKAREDVSRLINNSVIEVFWVTRQNVIDFLQHEEGNQLLNKVSTESTCLVHKGQQSIDLQFFKGNIEEQKVDVIVNSAAPDLKLDKGQVAKSLSGTAGPALQQDIQSRFPKGVSEREVLKGGPGNLHCKSVYHVVLPMKITENGAVKDVVGTLMKECLEMAIKDKYESIAFPVFGTGTLHYPPDVVINTMYDVILNFALKNVMEAITVKKIMIILFPGNAKVMTAYHVIEQERIKRIHDCTASHKKLLTEPGCLLKFCIVITSDSMHNIEQAAAQIEEHLP</sequence>
<dbReference type="PROSITE" id="PS51154">
    <property type="entry name" value="MACRO"/>
    <property type="match status" value="1"/>
</dbReference>
<feature type="domain" description="Macro" evidence="6">
    <location>
        <begin position="514"/>
        <end position="700"/>
    </location>
</feature>
<evidence type="ECO:0000313" key="7">
    <source>
        <dbReference type="EMBL" id="KAL3863407.1"/>
    </source>
</evidence>
<keyword evidence="2" id="KW-0328">Glycosyltransferase</keyword>
<dbReference type="AlphaFoldDB" id="A0ABD3VSB9"/>
<keyword evidence="8" id="KW-1185">Reference proteome</keyword>
<dbReference type="InterPro" id="IPR052056">
    <property type="entry name" value="Mono-ARTD/PARP"/>
</dbReference>
<dbReference type="SUPFAM" id="SSF52949">
    <property type="entry name" value="Macro domain-like"/>
    <property type="match status" value="1"/>
</dbReference>
<evidence type="ECO:0000256" key="2">
    <source>
        <dbReference type="ARBA" id="ARBA00022676"/>
    </source>
</evidence>
<evidence type="ECO:0000256" key="4">
    <source>
        <dbReference type="ARBA" id="ARBA00023027"/>
    </source>
</evidence>
<dbReference type="PANTHER" id="PTHR14453">
    <property type="entry name" value="PARP/ZINC FINGER CCCH TYPE DOMAIN CONTAINING PROTEIN"/>
    <property type="match status" value="1"/>
</dbReference>
<comment type="subcellular location">
    <subcellularLocation>
        <location evidence="1">Nucleus</location>
    </subcellularLocation>
</comment>
<dbReference type="GO" id="GO:0016757">
    <property type="term" value="F:glycosyltransferase activity"/>
    <property type="evidence" value="ECO:0007669"/>
    <property type="project" value="UniProtKB-KW"/>
</dbReference>
<dbReference type="GO" id="GO:0005634">
    <property type="term" value="C:nucleus"/>
    <property type="evidence" value="ECO:0007669"/>
    <property type="project" value="UniProtKB-SubCell"/>
</dbReference>
<evidence type="ECO:0000259" key="6">
    <source>
        <dbReference type="PROSITE" id="PS51154"/>
    </source>
</evidence>
<evidence type="ECO:0000256" key="1">
    <source>
        <dbReference type="ARBA" id="ARBA00004123"/>
    </source>
</evidence>
<dbReference type="PANTHER" id="PTHR14453:SF70">
    <property type="entry name" value="PROTEIN MONO-ADP-RIBOSYLTRANSFERASE PARP9"/>
    <property type="match status" value="1"/>
</dbReference>
<evidence type="ECO:0000313" key="8">
    <source>
        <dbReference type="Proteomes" id="UP001634394"/>
    </source>
</evidence>
<evidence type="ECO:0000256" key="3">
    <source>
        <dbReference type="ARBA" id="ARBA00022679"/>
    </source>
</evidence>
<proteinExistence type="predicted"/>
<comment type="caution">
    <text evidence="7">The sequence shown here is derived from an EMBL/GenBank/DDBJ whole genome shotgun (WGS) entry which is preliminary data.</text>
</comment>
<dbReference type="InterPro" id="IPR002589">
    <property type="entry name" value="Macro_dom"/>
</dbReference>
<gene>
    <name evidence="7" type="ORF">ACJMK2_005164</name>
</gene>
<dbReference type="EMBL" id="JBJQND010000010">
    <property type="protein sequence ID" value="KAL3863407.1"/>
    <property type="molecule type" value="Genomic_DNA"/>
</dbReference>
<protein>
    <recommendedName>
        <fullName evidence="6">Macro domain-containing protein</fullName>
    </recommendedName>
</protein>
<keyword evidence="4" id="KW-0520">NAD</keyword>
<dbReference type="InterPro" id="IPR043472">
    <property type="entry name" value="Macro_dom-like"/>
</dbReference>
<keyword evidence="5" id="KW-0539">Nucleus</keyword>
<dbReference type="Proteomes" id="UP001634394">
    <property type="component" value="Unassembled WGS sequence"/>
</dbReference>
<name>A0ABD3VSB9_SINWO</name>
<organism evidence="7 8">
    <name type="scientific">Sinanodonta woodiana</name>
    <name type="common">Chinese pond mussel</name>
    <name type="synonym">Anodonta woodiana</name>
    <dbReference type="NCBI Taxonomy" id="1069815"/>
    <lineage>
        <taxon>Eukaryota</taxon>
        <taxon>Metazoa</taxon>
        <taxon>Spiralia</taxon>
        <taxon>Lophotrochozoa</taxon>
        <taxon>Mollusca</taxon>
        <taxon>Bivalvia</taxon>
        <taxon>Autobranchia</taxon>
        <taxon>Heteroconchia</taxon>
        <taxon>Palaeoheterodonta</taxon>
        <taxon>Unionida</taxon>
        <taxon>Unionoidea</taxon>
        <taxon>Unionidae</taxon>
        <taxon>Unioninae</taxon>
        <taxon>Sinanodonta</taxon>
    </lineage>
</organism>
<keyword evidence="3" id="KW-0808">Transferase</keyword>
<dbReference type="Gene3D" id="3.40.220.10">
    <property type="entry name" value="Leucine Aminopeptidase, subunit E, domain 1"/>
    <property type="match status" value="1"/>
</dbReference>
<dbReference type="Pfam" id="PF01661">
    <property type="entry name" value="Macro"/>
    <property type="match status" value="1"/>
</dbReference>
<dbReference type="SMART" id="SM00506">
    <property type="entry name" value="A1pp"/>
    <property type="match status" value="1"/>
</dbReference>
<reference evidence="7 8" key="1">
    <citation type="submission" date="2024-11" db="EMBL/GenBank/DDBJ databases">
        <title>Chromosome-level genome assembly of the freshwater bivalve Anodonta woodiana.</title>
        <authorList>
            <person name="Chen X."/>
        </authorList>
    </citation>
    <scope>NUCLEOTIDE SEQUENCE [LARGE SCALE GENOMIC DNA]</scope>
    <source>
        <strain evidence="7">MN2024</strain>
        <tissue evidence="7">Gills</tissue>
    </source>
</reference>